<evidence type="ECO:0000313" key="3">
    <source>
        <dbReference type="Proteomes" id="UP000827892"/>
    </source>
</evidence>
<dbReference type="Proteomes" id="UP000827892">
    <property type="component" value="Chromosome V"/>
</dbReference>
<gene>
    <name evidence="2" type="ORF">L3Y34_007323</name>
</gene>
<evidence type="ECO:0000256" key="1">
    <source>
        <dbReference type="SAM" id="Phobius"/>
    </source>
</evidence>
<sequence>MKVNCLQKPLETFMLHELRVSDAFSANNGIILRIVTFIMSSFLAYPVENAHSGSKIEAGQSNSQILDPMDFSDTNFSPREQYLIDEFSEDYIEEFPILDSPETPDSIHPPGLELIGNRVCLKMSKLWEKLQNSFESNNQVSIVTQKSIVSQLFMKPKENENEEIPRSLRTQLLEQLEENSLLVEAQAETQQLEFSKSTNTSSEMASSITEKSYGIFAKLLCFLMITLVVLSATSSWKASKYFYFWDILENYTTKSVPMDLVNFSRV</sequence>
<keyword evidence="1" id="KW-1133">Transmembrane helix</keyword>
<evidence type="ECO:0000313" key="2">
    <source>
        <dbReference type="EMBL" id="ULT88052.1"/>
    </source>
</evidence>
<accession>A0AAE9A273</accession>
<name>A0AAE9A273_CAEBR</name>
<keyword evidence="1" id="KW-0812">Transmembrane</keyword>
<protein>
    <submittedName>
        <fullName evidence="2">Uncharacterized protein</fullName>
    </submittedName>
</protein>
<dbReference type="EMBL" id="CP090895">
    <property type="protein sequence ID" value="ULT88052.1"/>
    <property type="molecule type" value="Genomic_DNA"/>
</dbReference>
<proteinExistence type="predicted"/>
<feature type="transmembrane region" description="Helical" evidence="1">
    <location>
        <begin position="215"/>
        <end position="236"/>
    </location>
</feature>
<reference evidence="2 3" key="1">
    <citation type="submission" date="2022-02" db="EMBL/GenBank/DDBJ databases">
        <title>Chromosome-level reference genomes for two strains of Caenorhabditis briggsae: an improved platform for comparative genomics.</title>
        <authorList>
            <person name="Stevens L."/>
            <person name="Andersen E.C."/>
        </authorList>
    </citation>
    <scope>NUCLEOTIDE SEQUENCE [LARGE SCALE GENOMIC DNA]</scope>
    <source>
        <strain evidence="2">QX1410_ONT</strain>
        <tissue evidence="2">Whole-organism</tissue>
    </source>
</reference>
<dbReference type="AlphaFoldDB" id="A0AAE9A273"/>
<organism evidence="2 3">
    <name type="scientific">Caenorhabditis briggsae</name>
    <dbReference type="NCBI Taxonomy" id="6238"/>
    <lineage>
        <taxon>Eukaryota</taxon>
        <taxon>Metazoa</taxon>
        <taxon>Ecdysozoa</taxon>
        <taxon>Nematoda</taxon>
        <taxon>Chromadorea</taxon>
        <taxon>Rhabditida</taxon>
        <taxon>Rhabditina</taxon>
        <taxon>Rhabditomorpha</taxon>
        <taxon>Rhabditoidea</taxon>
        <taxon>Rhabditidae</taxon>
        <taxon>Peloderinae</taxon>
        <taxon>Caenorhabditis</taxon>
    </lineage>
</organism>
<keyword evidence="1" id="KW-0472">Membrane</keyword>